<evidence type="ECO:0000259" key="2">
    <source>
        <dbReference type="SMART" id="SM00382"/>
    </source>
</evidence>
<dbReference type="InterPro" id="IPR003593">
    <property type="entry name" value="AAA+_ATPase"/>
</dbReference>
<keyword evidence="4" id="KW-1185">Reference proteome</keyword>
<proteinExistence type="predicted"/>
<evidence type="ECO:0000313" key="4">
    <source>
        <dbReference type="Proteomes" id="UP000706525"/>
    </source>
</evidence>
<reference evidence="3 4" key="1">
    <citation type="submission" date="2021-08" db="EMBL/GenBank/DDBJ databases">
        <authorList>
            <person name="Peeters C."/>
        </authorList>
    </citation>
    <scope>NUCLEOTIDE SEQUENCE [LARGE SCALE GENOMIC DNA]</scope>
    <source>
        <strain evidence="3 4">LMG 32289</strain>
    </source>
</reference>
<evidence type="ECO:0000313" key="3">
    <source>
        <dbReference type="EMBL" id="CAG9184427.1"/>
    </source>
</evidence>
<feature type="domain" description="AAA+ ATPase" evidence="2">
    <location>
        <begin position="43"/>
        <end position="224"/>
    </location>
</feature>
<feature type="region of interest" description="Disordered" evidence="1">
    <location>
        <begin position="410"/>
        <end position="454"/>
    </location>
</feature>
<dbReference type="PANTHER" id="PTHR34301">
    <property type="entry name" value="DNA-BINDING PROTEIN-RELATED"/>
    <property type="match status" value="1"/>
</dbReference>
<dbReference type="PANTHER" id="PTHR34301:SF8">
    <property type="entry name" value="ATPASE DOMAIN-CONTAINING PROTEIN"/>
    <property type="match status" value="1"/>
</dbReference>
<dbReference type="Gene3D" id="3.40.50.300">
    <property type="entry name" value="P-loop containing nucleotide triphosphate hydrolases"/>
    <property type="match status" value="1"/>
</dbReference>
<dbReference type="SMART" id="SM00382">
    <property type="entry name" value="AAA"/>
    <property type="match status" value="1"/>
</dbReference>
<dbReference type="Proteomes" id="UP000706525">
    <property type="component" value="Unassembled WGS sequence"/>
</dbReference>
<gene>
    <name evidence="3" type="ORF">LMG32289_05614</name>
</gene>
<protein>
    <recommendedName>
        <fullName evidence="2">AAA+ ATPase domain-containing protein</fullName>
    </recommendedName>
</protein>
<dbReference type="InterPro" id="IPR027417">
    <property type="entry name" value="P-loop_NTPase"/>
</dbReference>
<name>A0ABM8XVL7_9BURK</name>
<dbReference type="InterPro" id="IPR041664">
    <property type="entry name" value="AAA_16"/>
</dbReference>
<evidence type="ECO:0000256" key="1">
    <source>
        <dbReference type="SAM" id="MobiDB-lite"/>
    </source>
</evidence>
<sequence>MGWPKLGERIAEVVSPSQPISSVEFLKGRERELQDIERAMYAKGRSIFIYGDRGVGKSSLAATAAYLHQTADAKPVFVGGAKGETFVSIIANIANQALGRSRVHTSKVTRGVALEWRGLKWSWGQEISARDVTAQLAGVGDAVDLLSEVAAVHSDSPVVVIDEFDAIDSPEERGKFAMLLKHLGDRGVPLKIIFTGIGTSVTELLGAHASASRQLAQIEVTRLGWEARREVVIHAAQKLGLDVDENVAWRMAIVSDGYPAYLHLITEAMLWQAADDNEACDELTFEHYHLGLRKAISMVTLQLQEPYKAAVLYRPEEMEDIVWATADGDDLWRDTRDMYEAYKMIAARRERLEVMDRGNFTKALGRLKTKSYGELLQGVTNRPGWYTYTEKMVRGYVRMQAEAHGVELNGERPAQRQRMHVSSSARSGYRGSQIPRGARLDFGQQRERAEEEDA</sequence>
<dbReference type="EMBL" id="CAJZAG010000012">
    <property type="protein sequence ID" value="CAG9184427.1"/>
    <property type="molecule type" value="Genomic_DNA"/>
</dbReference>
<dbReference type="RefSeq" id="WP_223994295.1">
    <property type="nucleotide sequence ID" value="NZ_CAJZAG010000012.1"/>
</dbReference>
<feature type="compositionally biased region" description="Basic and acidic residues" evidence="1">
    <location>
        <begin position="444"/>
        <end position="454"/>
    </location>
</feature>
<dbReference type="SUPFAM" id="SSF52540">
    <property type="entry name" value="P-loop containing nucleoside triphosphate hydrolases"/>
    <property type="match status" value="1"/>
</dbReference>
<comment type="caution">
    <text evidence="3">The sequence shown here is derived from an EMBL/GenBank/DDBJ whole genome shotgun (WGS) entry which is preliminary data.</text>
</comment>
<accession>A0ABM8XVL7</accession>
<dbReference type="Pfam" id="PF13191">
    <property type="entry name" value="AAA_16"/>
    <property type="match status" value="1"/>
</dbReference>
<organism evidence="3 4">
    <name type="scientific">Cupriavidus pampae</name>
    <dbReference type="NCBI Taxonomy" id="659251"/>
    <lineage>
        <taxon>Bacteria</taxon>
        <taxon>Pseudomonadati</taxon>
        <taxon>Pseudomonadota</taxon>
        <taxon>Betaproteobacteria</taxon>
        <taxon>Burkholderiales</taxon>
        <taxon>Burkholderiaceae</taxon>
        <taxon>Cupriavidus</taxon>
    </lineage>
</organism>